<keyword evidence="1" id="KW-0808">Transferase</keyword>
<dbReference type="Gene3D" id="3.40.50.2300">
    <property type="match status" value="1"/>
</dbReference>
<dbReference type="InterPro" id="IPR013196">
    <property type="entry name" value="HTH_11"/>
</dbReference>
<evidence type="ECO:0000259" key="6">
    <source>
        <dbReference type="PROSITE" id="PS51099"/>
    </source>
</evidence>
<dbReference type="InterPro" id="IPR036388">
    <property type="entry name" value="WH-like_DNA-bd_sf"/>
</dbReference>
<keyword evidence="5" id="KW-0804">Transcription</keyword>
<sequence length="525" mass="61210">MNDRQKDILRILLTEQQPHVLTKQLAERVNCSEKTVRNDLKVIDQYLKEHTNARLVKKPNVGIFLEIDVEEKSKLFKQLLAADNPIDLNDEERLLEIAYRLLMETKHVTLKSLAEQFYIPKNVVKKDLRKIEGWLKKYHLTFISKRKIGLVVKGTEQNKRLALANLHQLIHPQFFNRRFIKSQFPPHEVDIVEKELKQIENFYDFTFTDDSFESVLIHTLIAIKRMKMNQSVSAVANSSQVMKTKEYAWTKRFLKKLEPYFSVHFSEQEILYLTIHILGAKINDPTAAKLTLDTQTQPLVDSFVHEIIQRMSRLTNVEFHKDQELQRGLSVHLLTTFQRLAHDLPISNPMLDDIKKMYPYMFDSIITVIAELKEKIPYVIPEEETAYLTLHFQASYERLKKVSAEDQRVLIVCHMGIGMSQLIQTKLERYFRDLHIVGCVGKAKLDDYLSKYPIDLVIATMPLSLKQVPSITVSPLLPESDIRKVEQMIQHRNGHPVAIEGKSELLKFIREENDVGKSTILYKLK</sequence>
<dbReference type="CDD" id="cd05568">
    <property type="entry name" value="PTS_IIB_bgl_like"/>
    <property type="match status" value="1"/>
</dbReference>
<dbReference type="EMBL" id="ACWF01000062">
    <property type="protein sequence ID" value="EHL78618.1"/>
    <property type="molecule type" value="Genomic_DNA"/>
</dbReference>
<evidence type="ECO:0000259" key="7">
    <source>
        <dbReference type="PROSITE" id="PS51372"/>
    </source>
</evidence>
<dbReference type="GO" id="GO:0006355">
    <property type="term" value="P:regulation of DNA-templated transcription"/>
    <property type="evidence" value="ECO:0007669"/>
    <property type="project" value="InterPro"/>
</dbReference>
<dbReference type="Proteomes" id="UP000011747">
    <property type="component" value="Unassembled WGS sequence"/>
</dbReference>
<dbReference type="GO" id="GO:0009401">
    <property type="term" value="P:phosphoenolpyruvate-dependent sugar phosphotransferase system"/>
    <property type="evidence" value="ECO:0007669"/>
    <property type="project" value="InterPro"/>
</dbReference>
<evidence type="ECO:0008006" key="10">
    <source>
        <dbReference type="Google" id="ProtNLM"/>
    </source>
</evidence>
<evidence type="ECO:0000256" key="2">
    <source>
        <dbReference type="ARBA" id="ARBA00022737"/>
    </source>
</evidence>
<gene>
    <name evidence="8" type="ORF">HMPREF1015_01903</name>
</gene>
<dbReference type="SUPFAM" id="SSF52794">
    <property type="entry name" value="PTS system IIB component-like"/>
    <property type="match status" value="1"/>
</dbReference>
<dbReference type="InterPro" id="IPR050661">
    <property type="entry name" value="BglG_antiterminators"/>
</dbReference>
<dbReference type="RefSeq" id="WP_003353489.1">
    <property type="nucleotide sequence ID" value="NZ_JH414747.1"/>
</dbReference>
<dbReference type="HOGENOM" id="CLU_013442_2_4_9"/>
<dbReference type="InterPro" id="IPR011608">
    <property type="entry name" value="PRD"/>
</dbReference>
<keyword evidence="2" id="KW-0677">Repeat</keyword>
<name>G9QJM0_9BACI</name>
<evidence type="ECO:0000256" key="5">
    <source>
        <dbReference type="ARBA" id="ARBA00023163"/>
    </source>
</evidence>
<feature type="domain" description="PRD" evidence="7">
    <location>
        <begin position="183"/>
        <end position="287"/>
    </location>
</feature>
<dbReference type="PANTHER" id="PTHR30185:SF12">
    <property type="entry name" value="TRANSCRIPTIONAL REGULATOR MANR"/>
    <property type="match status" value="1"/>
</dbReference>
<feature type="domain" description="PRD" evidence="7">
    <location>
        <begin position="295"/>
        <end position="402"/>
    </location>
</feature>
<protein>
    <recommendedName>
        <fullName evidence="10">PTS system EIIA component</fullName>
    </recommendedName>
</protein>
<dbReference type="Pfam" id="PF08279">
    <property type="entry name" value="HTH_11"/>
    <property type="match status" value="1"/>
</dbReference>
<dbReference type="GO" id="GO:0008982">
    <property type="term" value="F:protein-N(PI)-phosphohistidine-sugar phosphotransferase activity"/>
    <property type="evidence" value="ECO:0007669"/>
    <property type="project" value="InterPro"/>
</dbReference>
<dbReference type="InterPro" id="IPR013011">
    <property type="entry name" value="PTS_EIIB_2"/>
</dbReference>
<evidence type="ECO:0000256" key="1">
    <source>
        <dbReference type="ARBA" id="ARBA00022679"/>
    </source>
</evidence>
<evidence type="ECO:0000313" key="8">
    <source>
        <dbReference type="EMBL" id="EHL78618.1"/>
    </source>
</evidence>
<dbReference type="InterPro" id="IPR007737">
    <property type="entry name" value="Mga_HTH"/>
</dbReference>
<dbReference type="Pfam" id="PF05043">
    <property type="entry name" value="Mga"/>
    <property type="match status" value="1"/>
</dbReference>
<dbReference type="SUPFAM" id="SSF46785">
    <property type="entry name" value="Winged helix' DNA-binding domain"/>
    <property type="match status" value="1"/>
</dbReference>
<dbReference type="Pfam" id="PF00874">
    <property type="entry name" value="PRD"/>
    <property type="match status" value="2"/>
</dbReference>
<dbReference type="SUPFAM" id="SSF63520">
    <property type="entry name" value="PTS-regulatory domain, PRD"/>
    <property type="match status" value="2"/>
</dbReference>
<dbReference type="Gene3D" id="1.10.1790.10">
    <property type="entry name" value="PRD domain"/>
    <property type="match status" value="2"/>
</dbReference>
<proteinExistence type="predicted"/>
<accession>G9QJM0</accession>
<evidence type="ECO:0000313" key="9">
    <source>
        <dbReference type="Proteomes" id="UP000011747"/>
    </source>
</evidence>
<feature type="domain" description="PTS EIIB type-2" evidence="6">
    <location>
        <begin position="407"/>
        <end position="497"/>
    </location>
</feature>
<dbReference type="PANTHER" id="PTHR30185">
    <property type="entry name" value="CRYPTIC BETA-GLUCOSIDE BGL OPERON ANTITERMINATOR"/>
    <property type="match status" value="1"/>
</dbReference>
<comment type="caution">
    <text evidence="8">The sequence shown here is derived from an EMBL/GenBank/DDBJ whole genome shotgun (WGS) entry which is preliminary data.</text>
</comment>
<evidence type="ECO:0000256" key="3">
    <source>
        <dbReference type="ARBA" id="ARBA00023015"/>
    </source>
</evidence>
<evidence type="ECO:0000256" key="4">
    <source>
        <dbReference type="ARBA" id="ARBA00023159"/>
    </source>
</evidence>
<organism evidence="8 9">
    <name type="scientific">Bacillus smithii 7_3_47FAA</name>
    <dbReference type="NCBI Taxonomy" id="665952"/>
    <lineage>
        <taxon>Bacteria</taxon>
        <taxon>Bacillati</taxon>
        <taxon>Bacillota</taxon>
        <taxon>Bacilli</taxon>
        <taxon>Bacillales</taxon>
        <taxon>Bacillaceae</taxon>
        <taxon>Bacillus</taxon>
    </lineage>
</organism>
<dbReference type="InterPro" id="IPR036634">
    <property type="entry name" value="PRD_sf"/>
</dbReference>
<keyword evidence="4" id="KW-0010">Activator</keyword>
<dbReference type="InterPro" id="IPR036095">
    <property type="entry name" value="PTS_EIIB-like_sf"/>
</dbReference>
<dbReference type="PROSITE" id="PS51372">
    <property type="entry name" value="PRD_2"/>
    <property type="match status" value="2"/>
</dbReference>
<keyword evidence="3" id="KW-0805">Transcription regulation</keyword>
<dbReference type="PROSITE" id="PS51099">
    <property type="entry name" value="PTS_EIIB_TYPE_2"/>
    <property type="match status" value="1"/>
</dbReference>
<dbReference type="AlphaFoldDB" id="G9QJM0"/>
<dbReference type="Gene3D" id="1.10.10.10">
    <property type="entry name" value="Winged helix-like DNA-binding domain superfamily/Winged helix DNA-binding domain"/>
    <property type="match status" value="2"/>
</dbReference>
<reference evidence="8 9" key="1">
    <citation type="submission" date="2011-09" db="EMBL/GenBank/DDBJ databases">
        <title>The Genome Sequence of Bacillus smithii 7_3_47FAA.</title>
        <authorList>
            <consortium name="The Broad Institute Genome Sequencing Platform"/>
            <person name="Earl A."/>
            <person name="Ward D."/>
            <person name="Feldgarden M."/>
            <person name="Gevers D."/>
            <person name="Daigneault M."/>
            <person name="Strauss J."/>
            <person name="Allen-Vercoe E."/>
            <person name="Young S.K."/>
            <person name="Zeng Q."/>
            <person name="Gargeya S."/>
            <person name="Fitzgerald M."/>
            <person name="Haas B."/>
            <person name="Abouelleil A."/>
            <person name="Alvarado L."/>
            <person name="Arachchi H.M."/>
            <person name="Berlin A."/>
            <person name="Brown A."/>
            <person name="Chapman S.B."/>
            <person name="Chen Z."/>
            <person name="Dunbar C."/>
            <person name="Freedman E."/>
            <person name="Gearin G."/>
            <person name="Goldberg J."/>
            <person name="Griggs A."/>
            <person name="Gujja S."/>
            <person name="Heiman D."/>
            <person name="Howarth C."/>
            <person name="Larson L."/>
            <person name="Lui A."/>
            <person name="MacDonald P.J.P."/>
            <person name="Montmayeur A."/>
            <person name="Murphy C."/>
            <person name="Neiman D."/>
            <person name="Pearson M."/>
            <person name="Priest M."/>
            <person name="Roberts A."/>
            <person name="Saif S."/>
            <person name="Shea T."/>
            <person name="Shenoy N."/>
            <person name="Sisk P."/>
            <person name="Stolte C."/>
            <person name="Sykes S."/>
            <person name="Wortman J."/>
            <person name="Nusbaum C."/>
            <person name="Birren B."/>
        </authorList>
    </citation>
    <scope>NUCLEOTIDE SEQUENCE [LARGE SCALE GENOMIC DNA]</scope>
    <source>
        <strain evidence="8 9">7_3_47FAA</strain>
    </source>
</reference>
<keyword evidence="9" id="KW-1185">Reference proteome</keyword>
<dbReference type="PATRIC" id="fig|665952.3.peg.1186"/>
<dbReference type="InterPro" id="IPR036390">
    <property type="entry name" value="WH_DNA-bd_sf"/>
</dbReference>